<protein>
    <submittedName>
        <fullName evidence="1">Uncharacterized protein</fullName>
    </submittedName>
</protein>
<keyword evidence="2" id="KW-1185">Reference proteome</keyword>
<proteinExistence type="predicted"/>
<accession>A0ACC4CVZ0</accession>
<sequence>MVVVKGSVSINRGELERTMPITGSPLKKETDAFTKSVSINNKEMDNQPLNLDNHSVETIQKLGIFYPTSPEHKAAVRLQKVYKSYRTRRILADCAVLVDQSWYVSVDLYKSWLDVGEGKEVNLEACPRSKFQKQCIKYLGPTERKAYEVVIEQGKLLYKMTGELVHTTEDAKSIFVLDTSKTLYVGKKKKGTFQHSSFLAGGVTTAAGRLIVETGILKAVWPHSGHYWPTEEKFQDFLSFLRENNVDLTDVETSALDEEDRMLCKRRSIDCLRSVVGLGPSGCVSIGICLGFQAQLVLTHQCLFSVDICIGFQTWLVSTNFKLDLPWFSSSIDNLSWFSSSVDPVPLRAVSVGIDLGFQFGGHLLLISSLISLGLLVLVPMGIYISFRAWPSWSRPVEAYFGEY</sequence>
<dbReference type="Proteomes" id="UP000309997">
    <property type="component" value="Unassembled WGS sequence"/>
</dbReference>
<organism evidence="1 2">
    <name type="scientific">Populus alba</name>
    <name type="common">White poplar</name>
    <dbReference type="NCBI Taxonomy" id="43335"/>
    <lineage>
        <taxon>Eukaryota</taxon>
        <taxon>Viridiplantae</taxon>
        <taxon>Streptophyta</taxon>
        <taxon>Embryophyta</taxon>
        <taxon>Tracheophyta</taxon>
        <taxon>Spermatophyta</taxon>
        <taxon>Magnoliopsida</taxon>
        <taxon>eudicotyledons</taxon>
        <taxon>Gunneridae</taxon>
        <taxon>Pentapetalae</taxon>
        <taxon>rosids</taxon>
        <taxon>fabids</taxon>
        <taxon>Malpighiales</taxon>
        <taxon>Salicaceae</taxon>
        <taxon>Saliceae</taxon>
        <taxon>Populus</taxon>
    </lineage>
</organism>
<comment type="caution">
    <text evidence="1">The sequence shown here is derived from an EMBL/GenBank/DDBJ whole genome shotgun (WGS) entry which is preliminary data.</text>
</comment>
<reference evidence="1 2" key="1">
    <citation type="journal article" date="2024" name="Plant Biotechnol. J.">
        <title>Genome and CRISPR/Cas9 system of a widespread forest tree (Populus alba) in the world.</title>
        <authorList>
            <person name="Liu Y.J."/>
            <person name="Jiang P.F."/>
            <person name="Han X.M."/>
            <person name="Li X.Y."/>
            <person name="Wang H.M."/>
            <person name="Wang Y.J."/>
            <person name="Wang X.X."/>
            <person name="Zeng Q.Y."/>
        </authorList>
    </citation>
    <scope>NUCLEOTIDE SEQUENCE [LARGE SCALE GENOMIC DNA]</scope>
    <source>
        <strain evidence="2">cv. PAL-ZL1</strain>
    </source>
</reference>
<gene>
    <name evidence="1" type="ORF">D5086_000062</name>
</gene>
<dbReference type="EMBL" id="RCHU02000001">
    <property type="protein sequence ID" value="KAL3609042.1"/>
    <property type="molecule type" value="Genomic_DNA"/>
</dbReference>
<evidence type="ECO:0000313" key="2">
    <source>
        <dbReference type="Proteomes" id="UP000309997"/>
    </source>
</evidence>
<evidence type="ECO:0000313" key="1">
    <source>
        <dbReference type="EMBL" id="KAL3609042.1"/>
    </source>
</evidence>
<name>A0ACC4CVZ0_POPAL</name>